<evidence type="ECO:0000313" key="2">
    <source>
        <dbReference type="Proteomes" id="UP000438983"/>
    </source>
</evidence>
<organism evidence="1 2">
    <name type="scientific">Stutzerimonas stutzeri</name>
    <name type="common">Pseudomonas stutzeri</name>
    <dbReference type="NCBI Taxonomy" id="316"/>
    <lineage>
        <taxon>Bacteria</taxon>
        <taxon>Pseudomonadati</taxon>
        <taxon>Pseudomonadota</taxon>
        <taxon>Gammaproteobacteria</taxon>
        <taxon>Pseudomonadales</taxon>
        <taxon>Pseudomonadaceae</taxon>
        <taxon>Stutzerimonas</taxon>
    </lineage>
</organism>
<dbReference type="PANTHER" id="PTHR36529:SF1">
    <property type="entry name" value="GLYCOSYLTRANSFERASE"/>
    <property type="match status" value="1"/>
</dbReference>
<dbReference type="PANTHER" id="PTHR36529">
    <property type="entry name" value="SLL1095 PROTEIN"/>
    <property type="match status" value="1"/>
</dbReference>
<protein>
    <submittedName>
        <fullName evidence="1">DUF2064 domain-containing protein</fullName>
    </submittedName>
</protein>
<accession>A0A6I6LTY9</accession>
<evidence type="ECO:0000313" key="1">
    <source>
        <dbReference type="EMBL" id="QGZ32710.1"/>
    </source>
</evidence>
<dbReference type="AlphaFoldDB" id="A0A6I6LTY9"/>
<dbReference type="Gene3D" id="3.90.550.10">
    <property type="entry name" value="Spore Coat Polysaccharide Biosynthesis Protein SpsA, Chain A"/>
    <property type="match status" value="1"/>
</dbReference>
<dbReference type="InterPro" id="IPR029044">
    <property type="entry name" value="Nucleotide-diphossugar_trans"/>
</dbReference>
<dbReference type="InterPro" id="IPR018641">
    <property type="entry name" value="Trfase_1_rSAM/seldom-assoc"/>
</dbReference>
<dbReference type="Proteomes" id="UP000438983">
    <property type="component" value="Chromosome"/>
</dbReference>
<gene>
    <name evidence="1" type="ORF">GQA94_15785</name>
</gene>
<dbReference type="OrthoDB" id="9798250at2"/>
<sequence length="217" mass="23599">MVLLCKKPAHGHAKQRLAVTLGQDAALSIAQAMLACALEDLHQWPGARVIAPDHVQHLGWAQSIAGAAHCMAQPDGNLGERLNALDAQLRAWGHRQLLFIGSDCPALRPDDYLHVARRLQCADTVLLGARDGGVVLMASNRSWPDLTHLPWSTHRLASALTHLCRQAGHEVAIVGESFDVDHAQDLVPLAAALRDDERPARRRLRAVLGAPGIRRDE</sequence>
<name>A0A6I6LTY9_STUST</name>
<proteinExistence type="predicted"/>
<dbReference type="EMBL" id="CP046902">
    <property type="protein sequence ID" value="QGZ32710.1"/>
    <property type="molecule type" value="Genomic_DNA"/>
</dbReference>
<dbReference type="Pfam" id="PF09837">
    <property type="entry name" value="DUF2064"/>
    <property type="match status" value="1"/>
</dbReference>
<reference evidence="1 2" key="1">
    <citation type="submission" date="2019-12" db="EMBL/GenBank/DDBJ databases">
        <title>Complete genome sequence of Pseudomonas stutzeri.</title>
        <authorList>
            <person name="Lim S.R."/>
            <person name="Kim J.H."/>
        </authorList>
    </citation>
    <scope>NUCLEOTIDE SEQUENCE [LARGE SCALE GENOMIC DNA]</scope>
    <source>
        <strain evidence="1 2">PM101005</strain>
    </source>
</reference>
<dbReference type="SUPFAM" id="SSF53448">
    <property type="entry name" value="Nucleotide-diphospho-sugar transferases"/>
    <property type="match status" value="1"/>
</dbReference>